<evidence type="ECO:0000313" key="2">
    <source>
        <dbReference type="EMBL" id="CDW40537.1"/>
    </source>
</evidence>
<feature type="transmembrane region" description="Helical" evidence="1">
    <location>
        <begin position="9"/>
        <end position="27"/>
    </location>
</feature>
<sequence>MCCIMVYKIKVYLAVLLFLVPISFFIASNPPLHNLLSHQQLKSLQQTHDSR</sequence>
<accession>A0A0K2URN6</accession>
<evidence type="ECO:0000256" key="1">
    <source>
        <dbReference type="SAM" id="Phobius"/>
    </source>
</evidence>
<keyword evidence="1" id="KW-0472">Membrane</keyword>
<dbReference type="EMBL" id="HACA01023176">
    <property type="protein sequence ID" value="CDW40537.1"/>
    <property type="molecule type" value="Transcribed_RNA"/>
</dbReference>
<organism evidence="2">
    <name type="scientific">Lepeophtheirus salmonis</name>
    <name type="common">Salmon louse</name>
    <name type="synonym">Caligus salmonis</name>
    <dbReference type="NCBI Taxonomy" id="72036"/>
    <lineage>
        <taxon>Eukaryota</taxon>
        <taxon>Metazoa</taxon>
        <taxon>Ecdysozoa</taxon>
        <taxon>Arthropoda</taxon>
        <taxon>Crustacea</taxon>
        <taxon>Multicrustacea</taxon>
        <taxon>Hexanauplia</taxon>
        <taxon>Copepoda</taxon>
        <taxon>Siphonostomatoida</taxon>
        <taxon>Caligidae</taxon>
        <taxon>Lepeophtheirus</taxon>
    </lineage>
</organism>
<reference evidence="2" key="1">
    <citation type="submission" date="2014-05" db="EMBL/GenBank/DDBJ databases">
        <authorList>
            <person name="Chronopoulou M."/>
        </authorList>
    </citation>
    <scope>NUCLEOTIDE SEQUENCE</scope>
    <source>
        <tissue evidence="2">Whole organism</tissue>
    </source>
</reference>
<keyword evidence="1" id="KW-0812">Transmembrane</keyword>
<keyword evidence="1" id="KW-1133">Transmembrane helix</keyword>
<name>A0A0K2URN6_LEPSM</name>
<dbReference type="AlphaFoldDB" id="A0A0K2URN6"/>
<protein>
    <submittedName>
        <fullName evidence="2">Uncharacterized protein</fullName>
    </submittedName>
</protein>
<proteinExistence type="predicted"/>